<dbReference type="PANTHER" id="PTHR45290">
    <property type="entry name" value="OS03G0300300 PROTEIN"/>
    <property type="match status" value="1"/>
</dbReference>
<evidence type="ECO:0000259" key="3">
    <source>
        <dbReference type="Pfam" id="PF12894"/>
    </source>
</evidence>
<feature type="domain" description="Anaphase-promoting complex subunit 4-like WD40" evidence="3">
    <location>
        <begin position="74"/>
        <end position="154"/>
    </location>
</feature>
<dbReference type="OrthoDB" id="30195at2759"/>
<proteinExistence type="predicted"/>
<accession>A0A218XBD8</accession>
<keyword evidence="7" id="KW-1185">Reference proteome</keyword>
<dbReference type="Pfam" id="PF04003">
    <property type="entry name" value="Utp12"/>
    <property type="match status" value="1"/>
</dbReference>
<dbReference type="Proteomes" id="UP000233551">
    <property type="component" value="Unassembled WGS sequence"/>
</dbReference>
<sequence length="568" mass="62102">MAKEKSKHLVTSFSPNGDYFAILSPAGASVKIWSTKDQTFLTEWEPSDGDDDISYTCLALTVKMKKRRKQSTCMLAVGTSDGKVFVVDALTRQTKWTSNESHLSGLAGLSFVGGENSLYAVGTDGKVVLMNSENGEVIRNFKAAERPISSVAFSRDWKVLALNDGEVRLVSLESEQELLKFSDDMGRLYDVSVSDDAKSIVTSGRKNKYLQVWRCDASCTLGKPTKIKVKANAAETTVENRETAEKNLSSIIAAKFHLEVDESMAVLIAHGSDDSPQFNLVNVSNIGDNITVTAADGARDNQEVEVPVDEAPTQDVKSKKKRAASDPDISTENAVGQKESFDGGLVEDDLNEPTMGEKLEKLNLLNDREKLHNEKQGPSPLAQPPSADSVNVLLRQALRADDRALLLECLYTQDEKVIANSISLLGPSDVRKLLQYLISVVQSRGAVVACALPWLRRLLLQHASGIISQESSFTSLNSLYQLIESRLSTFQSALRLSSCLDLLYAGVVDMGEDEEMVQPVIYEDKDDSEDEKSSEGDAMDTDRSSEEEEPTGVLSDGFGDAEIDEMSD</sequence>
<dbReference type="InterPro" id="IPR036322">
    <property type="entry name" value="WD40_repeat_dom_sf"/>
</dbReference>
<comment type="caution">
    <text evidence="4">The sequence shown here is derived from an EMBL/GenBank/DDBJ whole genome shotgun (WGS) entry which is preliminary data.</text>
</comment>
<dbReference type="EMBL" id="PGOL01002383">
    <property type="protein sequence ID" value="PKI48518.1"/>
    <property type="molecule type" value="Genomic_DNA"/>
</dbReference>
<protein>
    <submittedName>
        <fullName evidence="4">Uncharacterized protein</fullName>
    </submittedName>
</protein>
<dbReference type="PANTHER" id="PTHR45290:SF3">
    <property type="entry name" value="OS01G0649000 PROTEIN"/>
    <property type="match status" value="1"/>
</dbReference>
<dbReference type="EMBL" id="MTKT01002214">
    <property type="protein sequence ID" value="OWM81821.1"/>
    <property type="molecule type" value="Genomic_DNA"/>
</dbReference>
<dbReference type="AlphaFoldDB" id="A0A218XBD8"/>
<dbReference type="InterPro" id="IPR007148">
    <property type="entry name" value="SSU_processome_Utp12"/>
</dbReference>
<evidence type="ECO:0000259" key="2">
    <source>
        <dbReference type="Pfam" id="PF04003"/>
    </source>
</evidence>
<feature type="compositionally biased region" description="Basic and acidic residues" evidence="1">
    <location>
        <begin position="531"/>
        <end position="544"/>
    </location>
</feature>
<organism evidence="4 6">
    <name type="scientific">Punica granatum</name>
    <name type="common">Pomegranate</name>
    <dbReference type="NCBI Taxonomy" id="22663"/>
    <lineage>
        <taxon>Eukaryota</taxon>
        <taxon>Viridiplantae</taxon>
        <taxon>Streptophyta</taxon>
        <taxon>Embryophyta</taxon>
        <taxon>Tracheophyta</taxon>
        <taxon>Spermatophyta</taxon>
        <taxon>Magnoliopsida</taxon>
        <taxon>eudicotyledons</taxon>
        <taxon>Gunneridae</taxon>
        <taxon>Pentapetalae</taxon>
        <taxon>rosids</taxon>
        <taxon>malvids</taxon>
        <taxon>Myrtales</taxon>
        <taxon>Lythraceae</taxon>
        <taxon>Punica</taxon>
    </lineage>
</organism>
<dbReference type="InterPro" id="IPR015943">
    <property type="entry name" value="WD40/YVTN_repeat-like_dom_sf"/>
</dbReference>
<feature type="region of interest" description="Disordered" evidence="1">
    <location>
        <begin position="297"/>
        <end position="353"/>
    </location>
</feature>
<reference evidence="6" key="1">
    <citation type="journal article" date="2017" name="Plant J.">
        <title>The pomegranate (Punica granatum L.) genome and the genomics of punicalagin biosynthesis.</title>
        <authorList>
            <person name="Qin G."/>
            <person name="Xu C."/>
            <person name="Ming R."/>
            <person name="Tang H."/>
            <person name="Guyot R."/>
            <person name="Kramer E.M."/>
            <person name="Hu Y."/>
            <person name="Yi X."/>
            <person name="Qi Y."/>
            <person name="Xu X."/>
            <person name="Gao Z."/>
            <person name="Pan H."/>
            <person name="Jian J."/>
            <person name="Tian Y."/>
            <person name="Yue Z."/>
            <person name="Xu Y."/>
        </authorList>
    </citation>
    <scope>NUCLEOTIDE SEQUENCE [LARGE SCALE GENOMIC DNA]</scope>
    <source>
        <strain evidence="6">cv. Dabenzi</strain>
    </source>
</reference>
<dbReference type="InterPro" id="IPR024977">
    <property type="entry name" value="Apc4-like_WD40_dom"/>
</dbReference>
<reference evidence="4" key="2">
    <citation type="submission" date="2017-06" db="EMBL/GenBank/DDBJ databases">
        <title>The pomegranate genome and the genomics of punicalagin biosynthesis.</title>
        <authorList>
            <person name="Xu C."/>
        </authorList>
    </citation>
    <scope>NUCLEOTIDE SEQUENCE [LARGE SCALE GENOMIC DNA]</scope>
    <source>
        <tissue evidence="4">Fresh leaf</tissue>
    </source>
</reference>
<feature type="domain" description="Small-subunit processome Utp12" evidence="2">
    <location>
        <begin position="402"/>
        <end position="503"/>
    </location>
</feature>
<dbReference type="SMART" id="SM00320">
    <property type="entry name" value="WD40"/>
    <property type="match status" value="3"/>
</dbReference>
<dbReference type="SUPFAM" id="SSF50978">
    <property type="entry name" value="WD40 repeat-like"/>
    <property type="match status" value="1"/>
</dbReference>
<evidence type="ECO:0000313" key="6">
    <source>
        <dbReference type="Proteomes" id="UP000197138"/>
    </source>
</evidence>
<dbReference type="Pfam" id="PF12894">
    <property type="entry name" value="ANAPC4_WD40"/>
    <property type="match status" value="1"/>
</dbReference>
<dbReference type="Gene3D" id="2.130.10.10">
    <property type="entry name" value="YVTN repeat-like/Quinoprotein amine dehydrogenase"/>
    <property type="match status" value="1"/>
</dbReference>
<gene>
    <name evidence="4" type="ORF">CDL15_Pgr007859</name>
    <name evidence="5" type="ORF">CRG98_031140</name>
</gene>
<dbReference type="Proteomes" id="UP000197138">
    <property type="component" value="Unassembled WGS sequence"/>
</dbReference>
<reference evidence="5 7" key="3">
    <citation type="submission" date="2017-11" db="EMBL/GenBank/DDBJ databases">
        <title>De-novo sequencing of pomegranate (Punica granatum L.) genome.</title>
        <authorList>
            <person name="Akparov Z."/>
            <person name="Amiraslanov A."/>
            <person name="Hajiyeva S."/>
            <person name="Abbasov M."/>
            <person name="Kaur K."/>
            <person name="Hamwieh A."/>
            <person name="Solovyev V."/>
            <person name="Salamov A."/>
            <person name="Braich B."/>
            <person name="Kosarev P."/>
            <person name="Mahmoud A."/>
            <person name="Hajiyev E."/>
            <person name="Babayeva S."/>
            <person name="Izzatullayeva V."/>
            <person name="Mammadov A."/>
            <person name="Mammadov A."/>
            <person name="Sharifova S."/>
            <person name="Ojaghi J."/>
            <person name="Eynullazada K."/>
            <person name="Bayramov B."/>
            <person name="Abdulazimova A."/>
            <person name="Shahmuradov I."/>
        </authorList>
    </citation>
    <scope>NUCLEOTIDE SEQUENCE [LARGE SCALE GENOMIC DNA]</scope>
    <source>
        <strain evidence="5">AG2017</strain>
        <strain evidence="7">cv. AG2017</strain>
        <tissue evidence="5">Leaf</tissue>
    </source>
</reference>
<dbReference type="STRING" id="22663.A0A218XBD8"/>
<evidence type="ECO:0000256" key="1">
    <source>
        <dbReference type="SAM" id="MobiDB-lite"/>
    </source>
</evidence>
<feature type="region of interest" description="Disordered" evidence="1">
    <location>
        <begin position="520"/>
        <end position="568"/>
    </location>
</feature>
<evidence type="ECO:0000313" key="7">
    <source>
        <dbReference type="Proteomes" id="UP000233551"/>
    </source>
</evidence>
<feature type="compositionally biased region" description="Acidic residues" evidence="1">
    <location>
        <begin position="559"/>
        <end position="568"/>
    </location>
</feature>
<dbReference type="InterPro" id="IPR001680">
    <property type="entry name" value="WD40_rpt"/>
</dbReference>
<evidence type="ECO:0000313" key="4">
    <source>
        <dbReference type="EMBL" id="OWM81821.1"/>
    </source>
</evidence>
<evidence type="ECO:0000313" key="5">
    <source>
        <dbReference type="EMBL" id="PKI48518.1"/>
    </source>
</evidence>
<dbReference type="GeneID" id="116192947"/>
<name>A0A218XBD8_PUNGR</name>